<protein>
    <submittedName>
        <fullName evidence="1">Uncharacterized protein</fullName>
    </submittedName>
</protein>
<organism evidence="1">
    <name type="scientific">Arundo donax</name>
    <name type="common">Giant reed</name>
    <name type="synonym">Donax arundinaceus</name>
    <dbReference type="NCBI Taxonomy" id="35708"/>
    <lineage>
        <taxon>Eukaryota</taxon>
        <taxon>Viridiplantae</taxon>
        <taxon>Streptophyta</taxon>
        <taxon>Embryophyta</taxon>
        <taxon>Tracheophyta</taxon>
        <taxon>Spermatophyta</taxon>
        <taxon>Magnoliopsida</taxon>
        <taxon>Liliopsida</taxon>
        <taxon>Poales</taxon>
        <taxon>Poaceae</taxon>
        <taxon>PACMAD clade</taxon>
        <taxon>Arundinoideae</taxon>
        <taxon>Arundineae</taxon>
        <taxon>Arundo</taxon>
    </lineage>
</organism>
<proteinExistence type="predicted"/>
<evidence type="ECO:0000313" key="1">
    <source>
        <dbReference type="EMBL" id="JAD31006.1"/>
    </source>
</evidence>
<name>A0A0A8YWQ3_ARUDO</name>
<accession>A0A0A8YWQ3</accession>
<dbReference type="EMBL" id="GBRH01266889">
    <property type="protein sequence ID" value="JAD31006.1"/>
    <property type="molecule type" value="Transcribed_RNA"/>
</dbReference>
<dbReference type="AlphaFoldDB" id="A0A0A8YWQ3"/>
<sequence>MLLSQQIAVGAYRRAR</sequence>
<reference evidence="1" key="1">
    <citation type="submission" date="2014-09" db="EMBL/GenBank/DDBJ databases">
        <authorList>
            <person name="Magalhaes I.L.F."/>
            <person name="Oliveira U."/>
            <person name="Santos F.R."/>
            <person name="Vidigal T.H.D.A."/>
            <person name="Brescovit A.D."/>
            <person name="Santos A.J."/>
        </authorList>
    </citation>
    <scope>NUCLEOTIDE SEQUENCE</scope>
    <source>
        <tissue evidence="1">Shoot tissue taken approximately 20 cm above the soil surface</tissue>
    </source>
</reference>
<reference evidence="1" key="2">
    <citation type="journal article" date="2015" name="Data Brief">
        <title>Shoot transcriptome of the giant reed, Arundo donax.</title>
        <authorList>
            <person name="Barrero R.A."/>
            <person name="Guerrero F.D."/>
            <person name="Moolhuijzen P."/>
            <person name="Goolsby J.A."/>
            <person name="Tidwell J."/>
            <person name="Bellgard S.E."/>
            <person name="Bellgard M.I."/>
        </authorList>
    </citation>
    <scope>NUCLEOTIDE SEQUENCE</scope>
    <source>
        <tissue evidence="1">Shoot tissue taken approximately 20 cm above the soil surface</tissue>
    </source>
</reference>